<reference evidence="4" key="1">
    <citation type="submission" date="2021-01" db="EMBL/GenBank/DDBJ databases">
        <title>Modified the classification status of verrucomicrobia.</title>
        <authorList>
            <person name="Feng X."/>
        </authorList>
    </citation>
    <scope>NUCLEOTIDE SEQUENCE</scope>
    <source>
        <strain evidence="4">_KCTC 22039</strain>
    </source>
</reference>
<dbReference type="Proteomes" id="UP000624703">
    <property type="component" value="Unassembled WGS sequence"/>
</dbReference>
<evidence type="ECO:0000313" key="5">
    <source>
        <dbReference type="Proteomes" id="UP000624703"/>
    </source>
</evidence>
<keyword evidence="3" id="KW-1133">Transmembrane helix</keyword>
<evidence type="ECO:0000256" key="1">
    <source>
        <dbReference type="SAM" id="Coils"/>
    </source>
</evidence>
<accession>A0A8J7SJJ4</accession>
<evidence type="ECO:0000256" key="2">
    <source>
        <dbReference type="SAM" id="MobiDB-lite"/>
    </source>
</evidence>
<evidence type="ECO:0000256" key="3">
    <source>
        <dbReference type="SAM" id="Phobius"/>
    </source>
</evidence>
<feature type="region of interest" description="Disordered" evidence="2">
    <location>
        <begin position="48"/>
        <end position="72"/>
    </location>
</feature>
<gene>
    <name evidence="4" type="ORF">JIN82_13620</name>
</gene>
<protein>
    <submittedName>
        <fullName evidence="4">Uncharacterized protein</fullName>
    </submittedName>
</protein>
<dbReference type="EMBL" id="JAENIM010000044">
    <property type="protein sequence ID" value="MBK1792195.1"/>
    <property type="molecule type" value="Genomic_DNA"/>
</dbReference>
<evidence type="ECO:0000313" key="4">
    <source>
        <dbReference type="EMBL" id="MBK1792195.1"/>
    </source>
</evidence>
<proteinExistence type="predicted"/>
<feature type="region of interest" description="Disordered" evidence="2">
    <location>
        <begin position="399"/>
        <end position="420"/>
    </location>
</feature>
<feature type="coiled-coil region" evidence="1">
    <location>
        <begin position="180"/>
        <end position="211"/>
    </location>
</feature>
<sequence>MSAHSSSLTKKRLYYLLALLVFTFSIAISPLSPWADWLYSRFSIKSSGDASADSQNQLASKRTSESSKRARVNASHQKDELKYFYLPGMTFENVSLLEAIRQLENQYFEVCKNTGERPIRFKIDIEGEPLFIHSLKLHSHALDRSIQLLAGAAGMHVVIDQAELKFTEIASDGMLRKVEMSHHSNLLDLLEEKLRAELREEENHGKSLEEIFSQLTGLDPAAFSIEKHQLDAAHTPINVKVKYDNIEVSSFDLMSEQNYQQAYAEKYGSTEGISLEAMIADFYEKNIDDIISIAPTVKNINFTINADQRGMQVIENLMQNEFSKNSTFAGQYSQLATIPADQMELINQISSHTDSSGNITLSPEQRRQIISDILLAESEGVSFQDTPFRLMGANNDSKELDGASPISVPSATSSDANEEAWTGHKMQISNQPYGFYQQQNIQVEINELQPDSEPDDVQITSTKIEFSALTPNGGTAVNITKKDNGDFVVTMNTTHRSNLAGDMNNTPHGWPMKTFTLPGDEEKQVQADDW</sequence>
<keyword evidence="3" id="KW-0812">Transmembrane</keyword>
<keyword evidence="5" id="KW-1185">Reference proteome</keyword>
<dbReference type="RefSeq" id="WP_200312210.1">
    <property type="nucleotide sequence ID" value="NZ_JAENIM010000044.1"/>
</dbReference>
<name>A0A8J7SJJ4_9BACT</name>
<feature type="compositionally biased region" description="Polar residues" evidence="2">
    <location>
        <begin position="48"/>
        <end position="61"/>
    </location>
</feature>
<organism evidence="4 5">
    <name type="scientific">Persicirhabdus sediminis</name>
    <dbReference type="NCBI Taxonomy" id="454144"/>
    <lineage>
        <taxon>Bacteria</taxon>
        <taxon>Pseudomonadati</taxon>
        <taxon>Verrucomicrobiota</taxon>
        <taxon>Verrucomicrobiia</taxon>
        <taxon>Verrucomicrobiales</taxon>
        <taxon>Verrucomicrobiaceae</taxon>
        <taxon>Persicirhabdus</taxon>
    </lineage>
</organism>
<dbReference type="AlphaFoldDB" id="A0A8J7SJJ4"/>
<feature type="transmembrane region" description="Helical" evidence="3">
    <location>
        <begin position="12"/>
        <end position="35"/>
    </location>
</feature>
<keyword evidence="1" id="KW-0175">Coiled coil</keyword>
<comment type="caution">
    <text evidence="4">The sequence shown here is derived from an EMBL/GenBank/DDBJ whole genome shotgun (WGS) entry which is preliminary data.</text>
</comment>
<keyword evidence="3" id="KW-0472">Membrane</keyword>